<dbReference type="STRING" id="1279009.ADICEAN_00976"/>
<reference evidence="1 2" key="1">
    <citation type="journal article" date="2013" name="Genome Announc.">
        <title>Draft Genome Sequence of Cesiribacter andamanensis Strain AMV16T, Isolated from a Soil Sample from a Mud Volcano in the Andaman Islands, India.</title>
        <authorList>
            <person name="Shivaji S."/>
            <person name="Ara S."/>
            <person name="Begum Z."/>
            <person name="Srinivas T.N."/>
            <person name="Singh A."/>
            <person name="Kumar Pinnaka A."/>
        </authorList>
    </citation>
    <scope>NUCLEOTIDE SEQUENCE [LARGE SCALE GENOMIC DNA]</scope>
    <source>
        <strain evidence="1 2">AMV16</strain>
    </source>
</reference>
<dbReference type="Gene3D" id="3.60.15.10">
    <property type="entry name" value="Ribonuclease Z/Hydroxyacylglutathione hydrolase-like"/>
    <property type="match status" value="1"/>
</dbReference>
<dbReference type="GO" id="GO:0004521">
    <property type="term" value="F:RNA endonuclease activity"/>
    <property type="evidence" value="ECO:0007669"/>
    <property type="project" value="TreeGrafter"/>
</dbReference>
<dbReference type="eggNOG" id="COG1236">
    <property type="taxonomic scope" value="Bacteria"/>
</dbReference>
<dbReference type="InterPro" id="IPR050698">
    <property type="entry name" value="MBL"/>
</dbReference>
<dbReference type="EMBL" id="AODQ01000015">
    <property type="protein sequence ID" value="EMR03919.1"/>
    <property type="molecule type" value="Genomic_DNA"/>
</dbReference>
<comment type="caution">
    <text evidence="1">The sequence shown here is derived from an EMBL/GenBank/DDBJ whole genome shotgun (WGS) entry which is preliminary data.</text>
</comment>
<dbReference type="AlphaFoldDB" id="M7NZX5"/>
<dbReference type="Proteomes" id="UP000011910">
    <property type="component" value="Unassembled WGS sequence"/>
</dbReference>
<dbReference type="OrthoDB" id="9803916at2"/>
<protein>
    <submittedName>
        <fullName evidence="1">F0F1-type ATP synthase, epsilon subunit</fullName>
    </submittedName>
</protein>
<dbReference type="RefSeq" id="WP_009194378.1">
    <property type="nucleotide sequence ID" value="NZ_AODQ01000015.1"/>
</dbReference>
<dbReference type="InterPro" id="IPR036866">
    <property type="entry name" value="RibonucZ/Hydroxyglut_hydro"/>
</dbReference>
<organism evidence="1 2">
    <name type="scientific">Cesiribacter andamanensis AMV16</name>
    <dbReference type="NCBI Taxonomy" id="1279009"/>
    <lineage>
        <taxon>Bacteria</taxon>
        <taxon>Pseudomonadati</taxon>
        <taxon>Bacteroidota</taxon>
        <taxon>Cytophagia</taxon>
        <taxon>Cytophagales</taxon>
        <taxon>Cesiribacteraceae</taxon>
        <taxon>Cesiribacter</taxon>
    </lineage>
</organism>
<dbReference type="PATRIC" id="fig|1279009.4.peg.990"/>
<proteinExistence type="predicted"/>
<sequence length="345" mass="38684">MHHKNLLEINDCGIYCPQADVYIDPWKPVNKALITHAHGDHSRWGNKFYLAHRQSEAVMRLRLGADINLQTVAYGEQIIINGVRISYHPAGHITGSAQIRLEYGGQVWVASGDYKTEQDKTCTPFEPVRCHTFITESTFGLPIYSWRPEAEIFAEMNAWWRSNRELGFSTLVCGYSLGKAQRIIANADPEIGPILLHGAVHNVTEALRQDGLQLPPTRRLTSDTPKELIRGSLVVAPPSALNTPWMRKLQPVRTAMASGWMNLRGAKRRRAVDRGFVLSDHADWQGLNEAIRQTGAQQVLVTHGYTAAFSRWLQSQGYDAREVQTLYTGELGELQEVDEGASEAE</sequence>
<dbReference type="NCBIfam" id="TIGR04122">
    <property type="entry name" value="Xnuc_lig_assoc"/>
    <property type="match status" value="1"/>
</dbReference>
<evidence type="ECO:0000313" key="1">
    <source>
        <dbReference type="EMBL" id="EMR03919.1"/>
    </source>
</evidence>
<keyword evidence="2" id="KW-1185">Reference proteome</keyword>
<name>M7NZX5_9BACT</name>
<dbReference type="SUPFAM" id="SSF56281">
    <property type="entry name" value="Metallo-hydrolase/oxidoreductase"/>
    <property type="match status" value="1"/>
</dbReference>
<dbReference type="PANTHER" id="PTHR11203:SF49">
    <property type="entry name" value="BLL1145 PROTEIN"/>
    <property type="match status" value="1"/>
</dbReference>
<gene>
    <name evidence="1" type="ORF">ADICEAN_00976</name>
</gene>
<dbReference type="InterPro" id="IPR026360">
    <property type="entry name" value="Xnuc_lig_assoc"/>
</dbReference>
<accession>M7NZX5</accession>
<dbReference type="PANTHER" id="PTHR11203">
    <property type="entry name" value="CLEAVAGE AND POLYADENYLATION SPECIFICITY FACTOR FAMILY MEMBER"/>
    <property type="match status" value="1"/>
</dbReference>
<evidence type="ECO:0000313" key="2">
    <source>
        <dbReference type="Proteomes" id="UP000011910"/>
    </source>
</evidence>